<evidence type="ECO:0000256" key="1">
    <source>
        <dbReference type="ARBA" id="ARBA00008668"/>
    </source>
</evidence>
<keyword evidence="2" id="KW-0325">Glycoprotein</keyword>
<dbReference type="OrthoDB" id="1600564at2759"/>
<dbReference type="GO" id="GO:0016788">
    <property type="term" value="F:hydrolase activity, acting on ester bonds"/>
    <property type="evidence" value="ECO:0007669"/>
    <property type="project" value="InterPro"/>
</dbReference>
<dbReference type="PANTHER" id="PTHR22835">
    <property type="entry name" value="ZINC FINGER FYVE DOMAIN CONTAINING PROTEIN"/>
    <property type="match status" value="1"/>
</dbReference>
<dbReference type="InterPro" id="IPR001087">
    <property type="entry name" value="GDSL"/>
</dbReference>
<dbReference type="PANTHER" id="PTHR22835:SF514">
    <property type="entry name" value="GDSL-LIKE LIPASE_ACYLHYDROLASE SUPERFAMILY PROTEIN ISOFORM 1"/>
    <property type="match status" value="1"/>
</dbReference>
<reference evidence="3 4" key="1">
    <citation type="journal article" date="2019" name="Genome Biol. Evol.">
        <title>The Rhododendron genome and chromosomal organization provide insight into shared whole-genome duplications across the heath family (Ericaceae).</title>
        <authorList>
            <person name="Soza V.L."/>
            <person name="Lindsley D."/>
            <person name="Waalkes A."/>
            <person name="Ramage E."/>
            <person name="Patwardhan R.P."/>
            <person name="Burton J.N."/>
            <person name="Adey A."/>
            <person name="Kumar A."/>
            <person name="Qiu R."/>
            <person name="Shendure J."/>
            <person name="Hall B."/>
        </authorList>
    </citation>
    <scope>NUCLEOTIDE SEQUENCE [LARGE SCALE GENOMIC DNA]</scope>
    <source>
        <strain evidence="3">RSF 1966-606</strain>
    </source>
</reference>
<comment type="similarity">
    <text evidence="1">Belongs to the 'GDSL' lipolytic enzyme family.</text>
</comment>
<organism evidence="3 4">
    <name type="scientific">Rhododendron williamsianum</name>
    <dbReference type="NCBI Taxonomy" id="262921"/>
    <lineage>
        <taxon>Eukaryota</taxon>
        <taxon>Viridiplantae</taxon>
        <taxon>Streptophyta</taxon>
        <taxon>Embryophyta</taxon>
        <taxon>Tracheophyta</taxon>
        <taxon>Spermatophyta</taxon>
        <taxon>Magnoliopsida</taxon>
        <taxon>eudicotyledons</taxon>
        <taxon>Gunneridae</taxon>
        <taxon>Pentapetalae</taxon>
        <taxon>asterids</taxon>
        <taxon>Ericales</taxon>
        <taxon>Ericaceae</taxon>
        <taxon>Ericoideae</taxon>
        <taxon>Rhodoreae</taxon>
        <taxon>Rhododendron</taxon>
    </lineage>
</organism>
<evidence type="ECO:0000313" key="4">
    <source>
        <dbReference type="Proteomes" id="UP000428333"/>
    </source>
</evidence>
<dbReference type="InterPro" id="IPR036514">
    <property type="entry name" value="SGNH_hydro_sf"/>
</dbReference>
<dbReference type="EMBL" id="QEFC01002099">
    <property type="protein sequence ID" value="KAE9454653.1"/>
    <property type="molecule type" value="Genomic_DNA"/>
</dbReference>
<comment type="caution">
    <text evidence="3">The sequence shown here is derived from an EMBL/GenBank/DDBJ whole genome shotgun (WGS) entry which is preliminary data.</text>
</comment>
<dbReference type="Pfam" id="PF00657">
    <property type="entry name" value="Lipase_GDSL"/>
    <property type="match status" value="1"/>
</dbReference>
<gene>
    <name evidence="3" type="ORF">C3L33_13438</name>
</gene>
<dbReference type="AlphaFoldDB" id="A0A6A4L4V7"/>
<keyword evidence="4" id="KW-1185">Reference proteome</keyword>
<accession>A0A6A4L4V7</accession>
<evidence type="ECO:0008006" key="5">
    <source>
        <dbReference type="Google" id="ProtNLM"/>
    </source>
</evidence>
<dbReference type="Proteomes" id="UP000428333">
    <property type="component" value="Linkage Group LG08"/>
</dbReference>
<sequence>GHEEAGEETESWSVRQLSFCSSFQFRGLEFRHRRHVGRDGRPPYGQTFFGKPSGRFSDGRLIINFLGKRNATNCYRISTEKAATQVDVRSSCAKMRLPAPDDFSNALYTLDTGQNDLFHGLASETEERVQSSIPGIIDSYNKVAREFNKQLKDKVSQIRIRFPDASLIYVDIYSAKYSQISEAKERDLVLLILSGTAAAIVGVTVWNVGEKALVNGTEVYGAPCNNPSEYISWDKIHYTEAANHWVADRILDGLLSDPPQIPVTQACHKSLHLQ</sequence>
<proteinExistence type="inferred from homology"/>
<name>A0A6A4L4V7_9ERIC</name>
<dbReference type="Gene3D" id="3.40.50.1110">
    <property type="entry name" value="SGNH hydrolase"/>
    <property type="match status" value="1"/>
</dbReference>
<protein>
    <recommendedName>
        <fullName evidence="5">GDSL esterase/lipase</fullName>
    </recommendedName>
</protein>
<feature type="non-terminal residue" evidence="3">
    <location>
        <position position="1"/>
    </location>
</feature>
<evidence type="ECO:0000313" key="3">
    <source>
        <dbReference type="EMBL" id="KAE9454653.1"/>
    </source>
</evidence>
<evidence type="ECO:0000256" key="2">
    <source>
        <dbReference type="ARBA" id="ARBA00023180"/>
    </source>
</evidence>